<dbReference type="Proteomes" id="UP000799539">
    <property type="component" value="Unassembled WGS sequence"/>
</dbReference>
<protein>
    <submittedName>
        <fullName evidence="1">Uncharacterized protein</fullName>
    </submittedName>
</protein>
<accession>A0A6A6FH91</accession>
<proteinExistence type="predicted"/>
<dbReference type="InterPro" id="IPR011333">
    <property type="entry name" value="SKP1/BTB/POZ_sf"/>
</dbReference>
<gene>
    <name evidence="1" type="ORF">CERZMDRAFT_97161</name>
</gene>
<sequence>MIAFRAATSELLESGKFSDFIIICGTTGREYKVHRSVVSSQSKWSDRCCSRDFLEGRQGFAILREDDPTAFEKMLITTIEYFYKFDSSDDFSTIVLAHGDCPADLNSTGDVMDDDDTGSIIKSSIQLHAHYEVPDLKGAAQLRFREELAANMESLSVITDAITAVYKEILLPHSDRALKDLLAIAWVVPGNRRHLQDHAEELKDVLEANPEFLFDAHVLLLQGFTSSTSCPRSIILDQDIERIGQNSWLECHQCGHNSYPHRIEFTSGIACIVYLPDDNNLCPRVIPKANARAGTFVGEKSTK</sequence>
<dbReference type="EMBL" id="ML992672">
    <property type="protein sequence ID" value="KAF2212664.1"/>
    <property type="molecule type" value="Genomic_DNA"/>
</dbReference>
<dbReference type="AlphaFoldDB" id="A0A6A6FH91"/>
<dbReference type="PANTHER" id="PTHR47843">
    <property type="entry name" value="BTB DOMAIN-CONTAINING PROTEIN-RELATED"/>
    <property type="match status" value="1"/>
</dbReference>
<dbReference type="Gene3D" id="3.30.710.10">
    <property type="entry name" value="Potassium Channel Kv1.1, Chain A"/>
    <property type="match status" value="1"/>
</dbReference>
<name>A0A6A6FH91_9PEZI</name>
<dbReference type="PANTHER" id="PTHR47843:SF5">
    <property type="entry name" value="BTB_POZ DOMAIN PROTEIN"/>
    <property type="match status" value="1"/>
</dbReference>
<organism evidence="1 2">
    <name type="scientific">Cercospora zeae-maydis SCOH1-5</name>
    <dbReference type="NCBI Taxonomy" id="717836"/>
    <lineage>
        <taxon>Eukaryota</taxon>
        <taxon>Fungi</taxon>
        <taxon>Dikarya</taxon>
        <taxon>Ascomycota</taxon>
        <taxon>Pezizomycotina</taxon>
        <taxon>Dothideomycetes</taxon>
        <taxon>Dothideomycetidae</taxon>
        <taxon>Mycosphaerellales</taxon>
        <taxon>Mycosphaerellaceae</taxon>
        <taxon>Cercospora</taxon>
    </lineage>
</organism>
<reference evidence="1" key="1">
    <citation type="journal article" date="2020" name="Stud. Mycol.">
        <title>101 Dothideomycetes genomes: a test case for predicting lifestyles and emergence of pathogens.</title>
        <authorList>
            <person name="Haridas S."/>
            <person name="Albert R."/>
            <person name="Binder M."/>
            <person name="Bloem J."/>
            <person name="Labutti K."/>
            <person name="Salamov A."/>
            <person name="Andreopoulos B."/>
            <person name="Baker S."/>
            <person name="Barry K."/>
            <person name="Bills G."/>
            <person name="Bluhm B."/>
            <person name="Cannon C."/>
            <person name="Castanera R."/>
            <person name="Culley D."/>
            <person name="Daum C."/>
            <person name="Ezra D."/>
            <person name="Gonzalez J."/>
            <person name="Henrissat B."/>
            <person name="Kuo A."/>
            <person name="Liang C."/>
            <person name="Lipzen A."/>
            <person name="Lutzoni F."/>
            <person name="Magnuson J."/>
            <person name="Mondo S."/>
            <person name="Nolan M."/>
            <person name="Ohm R."/>
            <person name="Pangilinan J."/>
            <person name="Park H.-J."/>
            <person name="Ramirez L."/>
            <person name="Alfaro M."/>
            <person name="Sun H."/>
            <person name="Tritt A."/>
            <person name="Yoshinaga Y."/>
            <person name="Zwiers L.-H."/>
            <person name="Turgeon B."/>
            <person name="Goodwin S."/>
            <person name="Spatafora J."/>
            <person name="Crous P."/>
            <person name="Grigoriev I."/>
        </authorList>
    </citation>
    <scope>NUCLEOTIDE SEQUENCE</scope>
    <source>
        <strain evidence="1">SCOH1-5</strain>
    </source>
</reference>
<dbReference type="CDD" id="cd18186">
    <property type="entry name" value="BTB_POZ_ZBTB_KLHL-like"/>
    <property type="match status" value="1"/>
</dbReference>
<keyword evidence="2" id="KW-1185">Reference proteome</keyword>
<evidence type="ECO:0000313" key="1">
    <source>
        <dbReference type="EMBL" id="KAF2212664.1"/>
    </source>
</evidence>
<dbReference type="SUPFAM" id="SSF54695">
    <property type="entry name" value="POZ domain"/>
    <property type="match status" value="1"/>
</dbReference>
<evidence type="ECO:0000313" key="2">
    <source>
        <dbReference type="Proteomes" id="UP000799539"/>
    </source>
</evidence>
<dbReference type="OrthoDB" id="3646030at2759"/>